<dbReference type="InterPro" id="IPR012337">
    <property type="entry name" value="RNaseH-like_sf"/>
</dbReference>
<dbReference type="EMBL" id="VVIM01000005">
    <property type="protein sequence ID" value="KAB0798888.1"/>
    <property type="molecule type" value="Genomic_DNA"/>
</dbReference>
<evidence type="ECO:0000256" key="1">
    <source>
        <dbReference type="ARBA" id="ARBA00012493"/>
    </source>
</evidence>
<protein>
    <recommendedName>
        <fullName evidence="1">RNA-directed DNA polymerase</fullName>
        <ecNumber evidence="1">2.7.7.49</ecNumber>
    </recommendedName>
</protein>
<comment type="caution">
    <text evidence="3">The sequence shown here is derived from an EMBL/GenBank/DDBJ whole genome shotgun (WGS) entry which is preliminary data.</text>
</comment>
<dbReference type="AlphaFoldDB" id="A0A5N4ANU2"/>
<dbReference type="EC" id="2.7.7.49" evidence="1"/>
<dbReference type="InterPro" id="IPR050951">
    <property type="entry name" value="Retrovirus_Pol_polyprotein"/>
</dbReference>
<proteinExistence type="predicted"/>
<dbReference type="InParanoid" id="A0A5N4ANU2"/>
<dbReference type="Proteomes" id="UP000327044">
    <property type="component" value="Unassembled WGS sequence"/>
</dbReference>
<dbReference type="Gene3D" id="1.10.340.70">
    <property type="match status" value="1"/>
</dbReference>
<gene>
    <name evidence="3" type="ORF">PPYR_06768</name>
</gene>
<organism evidence="3 4">
    <name type="scientific">Photinus pyralis</name>
    <name type="common">Common eastern firefly</name>
    <name type="synonym">Lampyris pyralis</name>
    <dbReference type="NCBI Taxonomy" id="7054"/>
    <lineage>
        <taxon>Eukaryota</taxon>
        <taxon>Metazoa</taxon>
        <taxon>Ecdysozoa</taxon>
        <taxon>Arthropoda</taxon>
        <taxon>Hexapoda</taxon>
        <taxon>Insecta</taxon>
        <taxon>Pterygota</taxon>
        <taxon>Neoptera</taxon>
        <taxon>Endopterygota</taxon>
        <taxon>Coleoptera</taxon>
        <taxon>Polyphaga</taxon>
        <taxon>Elateriformia</taxon>
        <taxon>Elateroidea</taxon>
        <taxon>Lampyridae</taxon>
        <taxon>Lampyrinae</taxon>
        <taxon>Photinus</taxon>
    </lineage>
</organism>
<dbReference type="FunFam" id="3.30.420.10:FF:000063">
    <property type="entry name" value="Retrovirus-related Pol polyprotein from transposon 297-like Protein"/>
    <property type="match status" value="1"/>
</dbReference>
<evidence type="ECO:0000313" key="3">
    <source>
        <dbReference type="EMBL" id="KAB0798888.1"/>
    </source>
</evidence>
<dbReference type="PROSITE" id="PS50994">
    <property type="entry name" value="INTEGRASE"/>
    <property type="match status" value="1"/>
</dbReference>
<sequence>MKRRLRAKVWWPQIYREAEKIVKTCLDCLQCPPMTRHKFPNGPWQHIAIDLMKAGPISEKILVVIDYFSHYQEIKFLKSPTAATIIAHLQEMFSRLGIPNSIRADNGPQFARKEFHLFCEGSNIEFIHTTPYWPQANGEVENLNRSILKLLKISHTAGKDYKAELQEFTLMCI</sequence>
<keyword evidence="4" id="KW-1185">Reference proteome</keyword>
<dbReference type="GO" id="GO:0003676">
    <property type="term" value="F:nucleic acid binding"/>
    <property type="evidence" value="ECO:0007669"/>
    <property type="project" value="InterPro"/>
</dbReference>
<evidence type="ECO:0000313" key="4">
    <source>
        <dbReference type="Proteomes" id="UP000327044"/>
    </source>
</evidence>
<dbReference type="SUPFAM" id="SSF53098">
    <property type="entry name" value="Ribonuclease H-like"/>
    <property type="match status" value="1"/>
</dbReference>
<reference evidence="3 4" key="1">
    <citation type="journal article" date="2018" name="Elife">
        <title>Firefly genomes illuminate parallel origins of bioluminescence in beetles.</title>
        <authorList>
            <person name="Fallon T.R."/>
            <person name="Lower S.E."/>
            <person name="Chang C.H."/>
            <person name="Bessho-Uehara M."/>
            <person name="Martin G.J."/>
            <person name="Bewick A.J."/>
            <person name="Behringer M."/>
            <person name="Debat H.J."/>
            <person name="Wong I."/>
            <person name="Day J.C."/>
            <person name="Suvorov A."/>
            <person name="Silva C.J."/>
            <person name="Stanger-Hall K.F."/>
            <person name="Hall D.W."/>
            <person name="Schmitz R.J."/>
            <person name="Nelson D.R."/>
            <person name="Lewis S.M."/>
            <person name="Shigenobu S."/>
            <person name="Bybee S.M."/>
            <person name="Larracuente A.M."/>
            <person name="Oba Y."/>
            <person name="Weng J.K."/>
        </authorList>
    </citation>
    <scope>NUCLEOTIDE SEQUENCE [LARGE SCALE GENOMIC DNA]</scope>
    <source>
        <strain evidence="3">1611_PpyrPB1</strain>
        <tissue evidence="3">Whole body</tissue>
    </source>
</reference>
<dbReference type="InterPro" id="IPR001584">
    <property type="entry name" value="Integrase_cat-core"/>
</dbReference>
<feature type="domain" description="Integrase catalytic" evidence="2">
    <location>
        <begin position="39"/>
        <end position="173"/>
    </location>
</feature>
<dbReference type="GO" id="GO:0003964">
    <property type="term" value="F:RNA-directed DNA polymerase activity"/>
    <property type="evidence" value="ECO:0007669"/>
    <property type="project" value="UniProtKB-EC"/>
</dbReference>
<dbReference type="PANTHER" id="PTHR37984">
    <property type="entry name" value="PROTEIN CBG26694"/>
    <property type="match status" value="1"/>
</dbReference>
<dbReference type="Pfam" id="PF17921">
    <property type="entry name" value="Integrase_H2C2"/>
    <property type="match status" value="1"/>
</dbReference>
<dbReference type="GO" id="GO:0015074">
    <property type="term" value="P:DNA integration"/>
    <property type="evidence" value="ECO:0007669"/>
    <property type="project" value="InterPro"/>
</dbReference>
<accession>A0A5N4ANU2</accession>
<dbReference type="InterPro" id="IPR036397">
    <property type="entry name" value="RNaseH_sf"/>
</dbReference>
<dbReference type="Gene3D" id="3.30.420.10">
    <property type="entry name" value="Ribonuclease H-like superfamily/Ribonuclease H"/>
    <property type="match status" value="1"/>
</dbReference>
<dbReference type="InterPro" id="IPR041588">
    <property type="entry name" value="Integrase_H2C2"/>
</dbReference>
<dbReference type="PANTHER" id="PTHR37984:SF11">
    <property type="entry name" value="INTEGRASE CATALYTIC DOMAIN-CONTAINING PROTEIN"/>
    <property type="match status" value="1"/>
</dbReference>
<name>A0A5N4ANU2_PHOPY</name>
<evidence type="ECO:0000259" key="2">
    <source>
        <dbReference type="PROSITE" id="PS50994"/>
    </source>
</evidence>
<dbReference type="Pfam" id="PF00665">
    <property type="entry name" value="rve"/>
    <property type="match status" value="1"/>
</dbReference>